<accession>D1AMD4</accession>
<name>D1AMD4_SEBTE</name>
<evidence type="ECO:0000256" key="3">
    <source>
        <dbReference type="ARBA" id="ARBA00010286"/>
    </source>
</evidence>
<organism evidence="7 8">
    <name type="scientific">Sebaldella termitidis (strain ATCC 33386 / NCTC 11300)</name>
    <dbReference type="NCBI Taxonomy" id="526218"/>
    <lineage>
        <taxon>Bacteria</taxon>
        <taxon>Fusobacteriati</taxon>
        <taxon>Fusobacteriota</taxon>
        <taxon>Fusobacteriia</taxon>
        <taxon>Fusobacteriales</taxon>
        <taxon>Leptotrichiaceae</taxon>
        <taxon>Sebaldella</taxon>
    </lineage>
</organism>
<keyword evidence="8" id="KW-1185">Reference proteome</keyword>
<comment type="cofactor">
    <cofactor evidence="1">
        <name>Zn(2+)</name>
        <dbReference type="ChEBI" id="CHEBI:29105"/>
    </cofactor>
</comment>
<dbReference type="GO" id="GO:0005737">
    <property type="term" value="C:cytoplasm"/>
    <property type="evidence" value="ECO:0007669"/>
    <property type="project" value="TreeGrafter"/>
</dbReference>
<dbReference type="SUPFAM" id="SSF51556">
    <property type="entry name" value="Metallo-dependent hydrolases"/>
    <property type="match status" value="1"/>
</dbReference>
<evidence type="ECO:0000313" key="8">
    <source>
        <dbReference type="Proteomes" id="UP000000845"/>
    </source>
</evidence>
<dbReference type="Gene3D" id="3.20.20.140">
    <property type="entry name" value="Metal-dependent hydrolases"/>
    <property type="match status" value="2"/>
</dbReference>
<dbReference type="PROSITE" id="PS00483">
    <property type="entry name" value="DIHYDROOROTASE_2"/>
    <property type="match status" value="1"/>
</dbReference>
<dbReference type="SUPFAM" id="SSF51338">
    <property type="entry name" value="Composite domain of metallo-dependent hydrolases"/>
    <property type="match status" value="1"/>
</dbReference>
<dbReference type="PANTHER" id="PTHR43668:SF2">
    <property type="entry name" value="ALLANTOINASE"/>
    <property type="match status" value="1"/>
</dbReference>
<reference evidence="7 8" key="2">
    <citation type="journal article" date="2010" name="Stand. Genomic Sci.">
        <title>Complete genome sequence of Sebaldella termitidis type strain (NCTC 11300).</title>
        <authorList>
            <person name="Harmon-Smith M."/>
            <person name="Celia L."/>
            <person name="Chertkov O."/>
            <person name="Lapidus A."/>
            <person name="Copeland A."/>
            <person name="Glavina Del Rio T."/>
            <person name="Nolan M."/>
            <person name="Lucas S."/>
            <person name="Tice H."/>
            <person name="Cheng J.F."/>
            <person name="Han C."/>
            <person name="Detter J.C."/>
            <person name="Bruce D."/>
            <person name="Goodwin L."/>
            <person name="Pitluck S."/>
            <person name="Pati A."/>
            <person name="Liolios K."/>
            <person name="Ivanova N."/>
            <person name="Mavromatis K."/>
            <person name="Mikhailova N."/>
            <person name="Chen A."/>
            <person name="Palaniappan K."/>
            <person name="Land M."/>
            <person name="Hauser L."/>
            <person name="Chang Y.J."/>
            <person name="Jeffries C.D."/>
            <person name="Brettin T."/>
            <person name="Goker M."/>
            <person name="Beck B."/>
            <person name="Bristow J."/>
            <person name="Eisen J.A."/>
            <person name="Markowitz V."/>
            <person name="Hugenholtz P."/>
            <person name="Kyrpides N.C."/>
            <person name="Klenk H.P."/>
            <person name="Chen F."/>
        </authorList>
    </citation>
    <scope>NUCLEOTIDE SEQUENCE [LARGE SCALE GENOMIC DNA]</scope>
    <source>
        <strain evidence="8">ATCC 33386 / NCTC 11300</strain>
    </source>
</reference>
<reference evidence="8" key="1">
    <citation type="submission" date="2009-09" db="EMBL/GenBank/DDBJ databases">
        <title>The complete chromosome of Sebaldella termitidis ATCC 33386.</title>
        <authorList>
            <consortium name="US DOE Joint Genome Institute (JGI-PGF)"/>
            <person name="Lucas S."/>
            <person name="Copeland A."/>
            <person name="Lapidus A."/>
            <person name="Glavina del Rio T."/>
            <person name="Dalin E."/>
            <person name="Tice H."/>
            <person name="Bruce D."/>
            <person name="Goodwin L."/>
            <person name="Pitluck S."/>
            <person name="Kyrpides N."/>
            <person name="Mavromatis K."/>
            <person name="Ivanova N."/>
            <person name="Mikhailova N."/>
            <person name="Sims D."/>
            <person name="Meincke L."/>
            <person name="Brettin T."/>
            <person name="Detter J.C."/>
            <person name="Han C."/>
            <person name="Larimer F."/>
            <person name="Land M."/>
            <person name="Hauser L."/>
            <person name="Markowitz V."/>
            <person name="Cheng J.F."/>
            <person name="Hugenholtz P."/>
            <person name="Woyke T."/>
            <person name="Wu D."/>
            <person name="Eisen J.A."/>
        </authorList>
    </citation>
    <scope>NUCLEOTIDE SEQUENCE [LARGE SCALE GENOMIC DNA]</scope>
    <source>
        <strain evidence="8">ATCC 33386 / NCTC 11300</strain>
    </source>
</reference>
<proteinExistence type="inferred from homology"/>
<dbReference type="eggNOG" id="COG0044">
    <property type="taxonomic scope" value="Bacteria"/>
</dbReference>
<sequence>MLLRNGTLVNGEKADILIINGKIHLIKKEIEIKEAGRIFTEITGKKLEEIDLKYRYIMPGVIDVHTHMRDPGFTQKEDFISGSKACAKAGITTFIDMPNTNPATITEEALEMKRKSAGEKSAVNYGFHFGGSSDNNSQEIGKAKGVLSTKVFLNVSTGKMLVEDDKVLESIVKAANFLTVHAEGEMINKALEFNKKFGKGLYICHVSSREEMEIIEKAKADNIFNNENHPIFAEVTPHHLFLDEEMKDSDEEKKMLYRMKPELKTKSDREYLWQSIENGTVDTIGTDHAPHLKSEKMEKITFGMPGVETSLALMLTAYNRGKISLVKIQELMCENPARIFGIKNKGVLKEGYDADIIAVDTEQEWLVKKEELLSKCGWSPYEGWKLKGKNILTIVNGNIVYKDGKIFENKGKEVEIDE</sequence>
<dbReference type="InterPro" id="IPR011059">
    <property type="entry name" value="Metal-dep_hydrolase_composite"/>
</dbReference>
<dbReference type="GO" id="GO:0006145">
    <property type="term" value="P:purine nucleobase catabolic process"/>
    <property type="evidence" value="ECO:0007669"/>
    <property type="project" value="TreeGrafter"/>
</dbReference>
<dbReference type="Proteomes" id="UP000000845">
    <property type="component" value="Chromosome"/>
</dbReference>
<dbReference type="RefSeq" id="WP_012862102.1">
    <property type="nucleotide sequence ID" value="NC_013517.1"/>
</dbReference>
<dbReference type="GO" id="GO:0046872">
    <property type="term" value="F:metal ion binding"/>
    <property type="evidence" value="ECO:0007669"/>
    <property type="project" value="UniProtKB-KW"/>
</dbReference>
<dbReference type="InterPro" id="IPR050138">
    <property type="entry name" value="DHOase/Allantoinase_Hydrolase"/>
</dbReference>
<keyword evidence="4" id="KW-0479">Metal-binding</keyword>
<gene>
    <name evidence="7" type="ordered locus">Sterm_2663</name>
</gene>
<dbReference type="EMBL" id="CP001739">
    <property type="protein sequence ID" value="ACZ09508.1"/>
    <property type="molecule type" value="Genomic_DNA"/>
</dbReference>
<evidence type="ECO:0000259" key="6">
    <source>
        <dbReference type="Pfam" id="PF01979"/>
    </source>
</evidence>
<evidence type="ECO:0000256" key="4">
    <source>
        <dbReference type="ARBA" id="ARBA00022723"/>
    </source>
</evidence>
<dbReference type="KEGG" id="str:Sterm_2663"/>
<evidence type="ECO:0000256" key="1">
    <source>
        <dbReference type="ARBA" id="ARBA00001947"/>
    </source>
</evidence>
<evidence type="ECO:0000313" key="7">
    <source>
        <dbReference type="EMBL" id="ACZ09508.1"/>
    </source>
</evidence>
<dbReference type="PANTHER" id="PTHR43668">
    <property type="entry name" value="ALLANTOINASE"/>
    <property type="match status" value="1"/>
</dbReference>
<dbReference type="Pfam" id="PF01979">
    <property type="entry name" value="Amidohydro_1"/>
    <property type="match status" value="1"/>
</dbReference>
<dbReference type="InterPro" id="IPR032466">
    <property type="entry name" value="Metal_Hydrolase"/>
</dbReference>
<dbReference type="STRING" id="526218.Sterm_2663"/>
<dbReference type="InterPro" id="IPR006680">
    <property type="entry name" value="Amidohydro-rel"/>
</dbReference>
<dbReference type="GO" id="GO:0004038">
    <property type="term" value="F:allantoinase activity"/>
    <property type="evidence" value="ECO:0007669"/>
    <property type="project" value="TreeGrafter"/>
</dbReference>
<dbReference type="InterPro" id="IPR002195">
    <property type="entry name" value="Dihydroorotase_CS"/>
</dbReference>
<keyword evidence="5" id="KW-0378">Hydrolase</keyword>
<dbReference type="AlphaFoldDB" id="D1AMD4"/>
<feature type="domain" description="Amidohydrolase-related" evidence="6">
    <location>
        <begin position="56"/>
        <end position="400"/>
    </location>
</feature>
<evidence type="ECO:0000256" key="2">
    <source>
        <dbReference type="ARBA" id="ARBA00002368"/>
    </source>
</evidence>
<evidence type="ECO:0000256" key="5">
    <source>
        <dbReference type="ARBA" id="ARBA00022801"/>
    </source>
</evidence>
<dbReference type="HOGENOM" id="CLU_015572_1_1_0"/>
<comment type="function">
    <text evidence="2">Catalyzes the reversible cyclization of carbamoyl aspartate to dihydroorotate.</text>
</comment>
<comment type="similarity">
    <text evidence="3">Belongs to the metallo-dependent hydrolases superfamily. DHOase family. Class I DHOase subfamily.</text>
</comment>
<protein>
    <submittedName>
        <fullName evidence="7">Dihydroorotase, multifunctional complex type</fullName>
    </submittedName>
</protein>
<dbReference type="Gene3D" id="2.30.40.10">
    <property type="entry name" value="Urease, subunit C, domain 1"/>
    <property type="match status" value="1"/>
</dbReference>